<evidence type="ECO:0000256" key="1">
    <source>
        <dbReference type="ARBA" id="ARBA00006484"/>
    </source>
</evidence>
<dbReference type="Pfam" id="PF13561">
    <property type="entry name" value="adh_short_C2"/>
    <property type="match status" value="1"/>
</dbReference>
<reference evidence="4 5" key="1">
    <citation type="journal article" date="2012" name="Stand. Genomic Sci.">
        <title>Complete genome sequence of Terriglobus saanensis type strain SP1PR4(T), an Acidobacteria from tundra soil.</title>
        <authorList>
            <person name="Rawat S.R."/>
            <person name="Mannisto M.K."/>
            <person name="Starovoytov V."/>
            <person name="Goodwin L."/>
            <person name="Nolan M."/>
            <person name="Hauser L."/>
            <person name="Land M."/>
            <person name="Davenport K.W."/>
            <person name="Woyke T."/>
            <person name="Haggblom M.M."/>
        </authorList>
    </citation>
    <scope>NUCLEOTIDE SEQUENCE</scope>
    <source>
        <strain evidence="5">ATCC BAA-1853 / DSM 23119 / SP1PR4</strain>
    </source>
</reference>
<dbReference type="OrthoDB" id="9803333at2"/>
<dbReference type="PANTHER" id="PTHR42760:SF115">
    <property type="entry name" value="3-OXOACYL-[ACYL-CARRIER-PROTEIN] REDUCTASE FABG"/>
    <property type="match status" value="1"/>
</dbReference>
<sequence length="252" mass="26422">MGLNGLCAVVIGGTSGIGRAIALGFAQAGADVIASSRSEEAVAETASAIEALGRSTIRQTSDVSDRVSLERLLSASVARFAGVDILVNAAGITKREPTLYVSEERWNHIMNINVTGTLRACQVFGKHMIERRKGRIINLASLSTFVAFTEVTAYCCSKAAVGALTRSLAVEWAPYDVLVNAIAPGVFPTALNSKIIDSARGQELKLRTPMSRFGDATELVSAALYLASDATTFTTGQILVVDGGLLASGVNQ</sequence>
<name>E8V169_TERSS</name>
<dbReference type="eggNOG" id="COG1028">
    <property type="taxonomic scope" value="Bacteria"/>
</dbReference>
<dbReference type="PRINTS" id="PR00080">
    <property type="entry name" value="SDRFAMILY"/>
</dbReference>
<dbReference type="PRINTS" id="PR00081">
    <property type="entry name" value="GDHRDH"/>
</dbReference>
<dbReference type="InterPro" id="IPR020904">
    <property type="entry name" value="Sc_DH/Rdtase_CS"/>
</dbReference>
<keyword evidence="5" id="KW-1185">Reference proteome</keyword>
<proteinExistence type="inferred from homology"/>
<dbReference type="EMBL" id="CP002467">
    <property type="protein sequence ID" value="ADV83417.1"/>
    <property type="molecule type" value="Genomic_DNA"/>
</dbReference>
<dbReference type="PROSITE" id="PS00061">
    <property type="entry name" value="ADH_SHORT"/>
    <property type="match status" value="1"/>
</dbReference>
<keyword evidence="2" id="KW-0560">Oxidoreductase</keyword>
<dbReference type="InterPro" id="IPR036291">
    <property type="entry name" value="NAD(P)-bd_dom_sf"/>
</dbReference>
<dbReference type="RefSeq" id="WP_013569150.1">
    <property type="nucleotide sequence ID" value="NC_014963.1"/>
</dbReference>
<dbReference type="Gene3D" id="3.40.50.720">
    <property type="entry name" value="NAD(P)-binding Rossmann-like Domain"/>
    <property type="match status" value="1"/>
</dbReference>
<accession>E8V169</accession>
<comment type="similarity">
    <text evidence="1">Belongs to the short-chain dehydrogenases/reductases (SDR) family.</text>
</comment>
<dbReference type="HOGENOM" id="CLU_010194_1_1_0"/>
<dbReference type="InterPro" id="IPR057326">
    <property type="entry name" value="KR_dom"/>
</dbReference>
<evidence type="ECO:0000313" key="5">
    <source>
        <dbReference type="Proteomes" id="UP000006844"/>
    </source>
</evidence>
<organism evidence="4 5">
    <name type="scientific">Terriglobus saanensis (strain ATCC BAA-1853 / DSM 23119 / SP1PR4)</name>
    <dbReference type="NCBI Taxonomy" id="401053"/>
    <lineage>
        <taxon>Bacteria</taxon>
        <taxon>Pseudomonadati</taxon>
        <taxon>Acidobacteriota</taxon>
        <taxon>Terriglobia</taxon>
        <taxon>Terriglobales</taxon>
        <taxon>Acidobacteriaceae</taxon>
        <taxon>Terriglobus</taxon>
    </lineage>
</organism>
<dbReference type="AlphaFoldDB" id="E8V169"/>
<evidence type="ECO:0000313" key="4">
    <source>
        <dbReference type="EMBL" id="ADV83417.1"/>
    </source>
</evidence>
<evidence type="ECO:0000256" key="2">
    <source>
        <dbReference type="ARBA" id="ARBA00023002"/>
    </source>
</evidence>
<dbReference type="Proteomes" id="UP000006844">
    <property type="component" value="Chromosome"/>
</dbReference>
<dbReference type="STRING" id="401053.AciPR4_2639"/>
<dbReference type="SUPFAM" id="SSF51735">
    <property type="entry name" value="NAD(P)-binding Rossmann-fold domains"/>
    <property type="match status" value="1"/>
</dbReference>
<dbReference type="PANTHER" id="PTHR42760">
    <property type="entry name" value="SHORT-CHAIN DEHYDROGENASES/REDUCTASES FAMILY MEMBER"/>
    <property type="match status" value="1"/>
</dbReference>
<dbReference type="GO" id="GO:0016616">
    <property type="term" value="F:oxidoreductase activity, acting on the CH-OH group of donors, NAD or NADP as acceptor"/>
    <property type="evidence" value="ECO:0007669"/>
    <property type="project" value="TreeGrafter"/>
</dbReference>
<dbReference type="FunFam" id="3.40.50.720:FF:000084">
    <property type="entry name" value="Short-chain dehydrogenase reductase"/>
    <property type="match status" value="1"/>
</dbReference>
<gene>
    <name evidence="4" type="ordered locus">AciPR4_2639</name>
</gene>
<dbReference type="KEGG" id="tsa:AciPR4_2639"/>
<dbReference type="InterPro" id="IPR002347">
    <property type="entry name" value="SDR_fam"/>
</dbReference>
<feature type="domain" description="Ketoreductase" evidence="3">
    <location>
        <begin position="8"/>
        <end position="175"/>
    </location>
</feature>
<dbReference type="SMART" id="SM00822">
    <property type="entry name" value="PKS_KR"/>
    <property type="match status" value="1"/>
</dbReference>
<evidence type="ECO:0000259" key="3">
    <source>
        <dbReference type="SMART" id="SM00822"/>
    </source>
</evidence>
<protein>
    <submittedName>
        <fullName evidence="4">Short-chain dehydrogenase/reductase SDR</fullName>
    </submittedName>
</protein>